<gene>
    <name evidence="1" type="ORF">S06H3_10226</name>
</gene>
<organism evidence="1">
    <name type="scientific">marine sediment metagenome</name>
    <dbReference type="NCBI Taxonomy" id="412755"/>
    <lineage>
        <taxon>unclassified sequences</taxon>
        <taxon>metagenomes</taxon>
        <taxon>ecological metagenomes</taxon>
    </lineage>
</organism>
<sequence length="46" mass="5298">EFDIVIMVDGISQPIRTQSLPRAAKSWEDKLSIIRQTLTTPKNPRF</sequence>
<proteinExistence type="predicted"/>
<dbReference type="EMBL" id="BARV01004698">
    <property type="protein sequence ID" value="GAI06080.1"/>
    <property type="molecule type" value="Genomic_DNA"/>
</dbReference>
<accession>X1LUK2</accession>
<protein>
    <submittedName>
        <fullName evidence="1">Uncharacterized protein</fullName>
    </submittedName>
</protein>
<name>X1LUK2_9ZZZZ</name>
<evidence type="ECO:0000313" key="1">
    <source>
        <dbReference type="EMBL" id="GAI06080.1"/>
    </source>
</evidence>
<feature type="non-terminal residue" evidence="1">
    <location>
        <position position="1"/>
    </location>
</feature>
<dbReference type="AlphaFoldDB" id="X1LUK2"/>
<comment type="caution">
    <text evidence="1">The sequence shown here is derived from an EMBL/GenBank/DDBJ whole genome shotgun (WGS) entry which is preliminary data.</text>
</comment>
<reference evidence="1" key="1">
    <citation type="journal article" date="2014" name="Front. Microbiol.">
        <title>High frequency of phylogenetically diverse reductive dehalogenase-homologous genes in deep subseafloor sedimentary metagenomes.</title>
        <authorList>
            <person name="Kawai M."/>
            <person name="Futagami T."/>
            <person name="Toyoda A."/>
            <person name="Takaki Y."/>
            <person name="Nishi S."/>
            <person name="Hori S."/>
            <person name="Arai W."/>
            <person name="Tsubouchi T."/>
            <person name="Morono Y."/>
            <person name="Uchiyama I."/>
            <person name="Ito T."/>
            <person name="Fujiyama A."/>
            <person name="Inagaki F."/>
            <person name="Takami H."/>
        </authorList>
    </citation>
    <scope>NUCLEOTIDE SEQUENCE</scope>
    <source>
        <strain evidence="1">Expedition CK06-06</strain>
    </source>
</reference>